<feature type="chain" id="PRO_5006917121" evidence="1">
    <location>
        <begin position="22"/>
        <end position="327"/>
    </location>
</feature>
<evidence type="ECO:0000256" key="1">
    <source>
        <dbReference type="SAM" id="SignalP"/>
    </source>
</evidence>
<feature type="signal peptide" evidence="1">
    <location>
        <begin position="1"/>
        <end position="21"/>
    </location>
</feature>
<dbReference type="STRING" id="45073.Lqui_1415"/>
<name>A0A0W0XZV1_9GAMM</name>
<accession>A0A0W0XZV1</accession>
<protein>
    <submittedName>
        <fullName evidence="2">Uncharacterized protein</fullName>
    </submittedName>
</protein>
<dbReference type="PATRIC" id="fig|45073.5.peg.1492"/>
<dbReference type="RefSeq" id="WP_058507529.1">
    <property type="nucleotide sequence ID" value="NZ_CAAAIK010000001.1"/>
</dbReference>
<dbReference type="AlphaFoldDB" id="A0A0W0XZV1"/>
<dbReference type="OrthoDB" id="5653897at2"/>
<proteinExistence type="predicted"/>
<organism evidence="2 3">
    <name type="scientific">Legionella quinlivanii</name>
    <dbReference type="NCBI Taxonomy" id="45073"/>
    <lineage>
        <taxon>Bacteria</taxon>
        <taxon>Pseudomonadati</taxon>
        <taxon>Pseudomonadota</taxon>
        <taxon>Gammaproteobacteria</taxon>
        <taxon>Legionellales</taxon>
        <taxon>Legionellaceae</taxon>
        <taxon>Legionella</taxon>
    </lineage>
</organism>
<comment type="caution">
    <text evidence="2">The sequence shown here is derived from an EMBL/GenBank/DDBJ whole genome shotgun (WGS) entry which is preliminary data.</text>
</comment>
<dbReference type="EMBL" id="LNYS01000008">
    <property type="protein sequence ID" value="KTD50090.1"/>
    <property type="molecule type" value="Genomic_DNA"/>
</dbReference>
<sequence length="327" mass="36024">MKRASLYIPGFYLALTGLIYADTQPAEVKSGSNAELIATAEVPVSKPVPSLDALQANWTFAGIVVNENDERYQYYLEIQRNDKDLHAFATLINGTTKEVVLYEESDGQVDAADKASLKAGRIFLHYYPINDSWIFGVKSKENKGFNFKVDMLGLAETSSAKQQKLQSGVELQISQTGHLNGHLQTGSGSKEEFVTASKAWFRQVWANSSEAGKPLFMGVLCQFNDGSAFYSVNMKEPDAMKAAVAGWRNDQGEAVNMAQSVTVKEEKQGSWQIQISSPKVKLSLEDMLFDKTVNHRIILGLTKGMRPGFCAISKNDLSQISVDKTVS</sequence>
<reference evidence="2 3" key="1">
    <citation type="submission" date="2015-11" db="EMBL/GenBank/DDBJ databases">
        <title>Genomic analysis of 38 Legionella species identifies large and diverse effector repertoires.</title>
        <authorList>
            <person name="Burstein D."/>
            <person name="Amaro F."/>
            <person name="Zusman T."/>
            <person name="Lifshitz Z."/>
            <person name="Cohen O."/>
            <person name="Gilbert J.A."/>
            <person name="Pupko T."/>
            <person name="Shuman H.A."/>
            <person name="Segal G."/>
        </authorList>
    </citation>
    <scope>NUCLEOTIDE SEQUENCE [LARGE SCALE GENOMIC DNA]</scope>
    <source>
        <strain evidence="2 3">CDC#1442-AUS-E</strain>
    </source>
</reference>
<dbReference type="Proteomes" id="UP000054618">
    <property type="component" value="Unassembled WGS sequence"/>
</dbReference>
<gene>
    <name evidence="2" type="ORF">Lqui_1415</name>
</gene>
<keyword evidence="3" id="KW-1185">Reference proteome</keyword>
<evidence type="ECO:0000313" key="3">
    <source>
        <dbReference type="Proteomes" id="UP000054618"/>
    </source>
</evidence>
<keyword evidence="1" id="KW-0732">Signal</keyword>
<evidence type="ECO:0000313" key="2">
    <source>
        <dbReference type="EMBL" id="KTD50090.1"/>
    </source>
</evidence>